<dbReference type="SUPFAM" id="SSF81342">
    <property type="entry name" value="Transmembrane di-heme cytochromes"/>
    <property type="match status" value="1"/>
</dbReference>
<dbReference type="GO" id="GO:0022904">
    <property type="term" value="P:respiratory electron transport chain"/>
    <property type="evidence" value="ECO:0007669"/>
    <property type="project" value="InterPro"/>
</dbReference>
<dbReference type="AlphaFoldDB" id="A0A2H5EVV4"/>
<dbReference type="RefSeq" id="WP_101751473.1">
    <property type="nucleotide sequence ID" value="NZ_CP025430.1"/>
</dbReference>
<feature type="domain" description="Cytochrome b561 bacterial/Ni-hydrogenase" evidence="7">
    <location>
        <begin position="22"/>
        <end position="183"/>
    </location>
</feature>
<organism evidence="8 9">
    <name type="scientific">Paracoccus zhejiangensis</name>
    <dbReference type="NCBI Taxonomy" id="1077935"/>
    <lineage>
        <taxon>Bacteria</taxon>
        <taxon>Pseudomonadati</taxon>
        <taxon>Pseudomonadota</taxon>
        <taxon>Alphaproteobacteria</taxon>
        <taxon>Rhodobacterales</taxon>
        <taxon>Paracoccaceae</taxon>
        <taxon>Paracoccus</taxon>
    </lineage>
</organism>
<evidence type="ECO:0000256" key="5">
    <source>
        <dbReference type="ARBA" id="ARBA00023136"/>
    </source>
</evidence>
<dbReference type="KEGG" id="pzh:CX676_04005"/>
<dbReference type="InterPro" id="IPR051542">
    <property type="entry name" value="Hydrogenase_cytochrome"/>
</dbReference>
<dbReference type="InterPro" id="IPR011577">
    <property type="entry name" value="Cyt_b561_bac/Ni-Hgenase"/>
</dbReference>
<evidence type="ECO:0000256" key="2">
    <source>
        <dbReference type="ARBA" id="ARBA00022475"/>
    </source>
</evidence>
<dbReference type="InterPro" id="IPR016174">
    <property type="entry name" value="Di-haem_cyt_TM"/>
</dbReference>
<keyword evidence="5 6" id="KW-0472">Membrane</keyword>
<evidence type="ECO:0000256" key="4">
    <source>
        <dbReference type="ARBA" id="ARBA00022989"/>
    </source>
</evidence>
<keyword evidence="3 6" id="KW-0812">Transmembrane</keyword>
<evidence type="ECO:0000313" key="9">
    <source>
        <dbReference type="Proteomes" id="UP000234530"/>
    </source>
</evidence>
<gene>
    <name evidence="8" type="ORF">CX676_04005</name>
</gene>
<comment type="subcellular location">
    <subcellularLocation>
        <location evidence="1">Cell membrane</location>
        <topology evidence="1">Multi-pass membrane protein</topology>
    </subcellularLocation>
</comment>
<dbReference type="Gene3D" id="1.20.950.20">
    <property type="entry name" value="Transmembrane di-heme cytochromes, Chain C"/>
    <property type="match status" value="1"/>
</dbReference>
<dbReference type="GO" id="GO:0005886">
    <property type="term" value="C:plasma membrane"/>
    <property type="evidence" value="ECO:0007669"/>
    <property type="project" value="UniProtKB-SubCell"/>
</dbReference>
<dbReference type="Pfam" id="PF01292">
    <property type="entry name" value="Ni_hydr_CYTB"/>
    <property type="match status" value="1"/>
</dbReference>
<reference evidence="8 9" key="1">
    <citation type="journal article" date="2013" name="Antonie Van Leeuwenhoek">
        <title>Paracoccus zhejiangensis sp. nov., isolated from activated sludge in wastewater-treatment system.</title>
        <authorList>
            <person name="Wu Z.G."/>
            <person name="Zhang D.F."/>
            <person name="Liu Y.L."/>
            <person name="Wang F."/>
            <person name="Jiang X."/>
            <person name="Li C."/>
            <person name="Li S.P."/>
            <person name="Hong Q."/>
            <person name="Li W.J."/>
        </authorList>
    </citation>
    <scope>NUCLEOTIDE SEQUENCE [LARGE SCALE GENOMIC DNA]</scope>
    <source>
        <strain evidence="8 9">J6</strain>
    </source>
</reference>
<feature type="transmembrane region" description="Helical" evidence="6">
    <location>
        <begin position="150"/>
        <end position="170"/>
    </location>
</feature>
<dbReference type="PANTHER" id="PTHR30485:SF2">
    <property type="entry name" value="BLL0597 PROTEIN"/>
    <property type="match status" value="1"/>
</dbReference>
<proteinExistence type="predicted"/>
<evidence type="ECO:0000256" key="3">
    <source>
        <dbReference type="ARBA" id="ARBA00022692"/>
    </source>
</evidence>
<name>A0A2H5EVV4_9RHOB</name>
<evidence type="ECO:0000256" key="6">
    <source>
        <dbReference type="SAM" id="Phobius"/>
    </source>
</evidence>
<dbReference type="Proteomes" id="UP000234530">
    <property type="component" value="Chromosome"/>
</dbReference>
<sequence length="194" mass="21035">MAGSVSPAAAAGGGASPRIIPVWDPLVRLIHWSLALVILLNGFVSDPEGKLHETLGYVALALVLTRLCWGLIGARPARLISFPPAPARALRHLGALRSGDRTVHLSHNPLGALMVWNIWATVLLIVTTGIMMGSPRFFGVSWVEDMHEILFNWLLLSVILHIAGVVFDSLRSGVPLVRAMIDGRKRIPADRPIE</sequence>
<accession>A0A2H5EVV4</accession>
<keyword evidence="9" id="KW-1185">Reference proteome</keyword>
<keyword evidence="2" id="KW-1003">Cell membrane</keyword>
<dbReference type="EMBL" id="CP025430">
    <property type="protein sequence ID" value="AUH63431.1"/>
    <property type="molecule type" value="Genomic_DNA"/>
</dbReference>
<keyword evidence="4 6" id="KW-1133">Transmembrane helix</keyword>
<dbReference type="PANTHER" id="PTHR30485">
    <property type="entry name" value="NI/FE-HYDROGENASE 1 B-TYPE CYTOCHROME SUBUNIT"/>
    <property type="match status" value="1"/>
</dbReference>
<feature type="transmembrane region" description="Helical" evidence="6">
    <location>
        <begin position="110"/>
        <end position="130"/>
    </location>
</feature>
<dbReference type="OrthoDB" id="196472at2"/>
<dbReference type="GO" id="GO:0009055">
    <property type="term" value="F:electron transfer activity"/>
    <property type="evidence" value="ECO:0007669"/>
    <property type="project" value="InterPro"/>
</dbReference>
<protein>
    <submittedName>
        <fullName evidence="8">Cytochrome B</fullName>
    </submittedName>
</protein>
<evidence type="ECO:0000256" key="1">
    <source>
        <dbReference type="ARBA" id="ARBA00004651"/>
    </source>
</evidence>
<evidence type="ECO:0000259" key="7">
    <source>
        <dbReference type="Pfam" id="PF01292"/>
    </source>
</evidence>
<dbReference type="GO" id="GO:0020037">
    <property type="term" value="F:heme binding"/>
    <property type="evidence" value="ECO:0007669"/>
    <property type="project" value="TreeGrafter"/>
</dbReference>
<evidence type="ECO:0000313" key="8">
    <source>
        <dbReference type="EMBL" id="AUH63431.1"/>
    </source>
</evidence>